<dbReference type="GO" id="GO:0005737">
    <property type="term" value="C:cytoplasm"/>
    <property type="evidence" value="ECO:0007669"/>
    <property type="project" value="UniProtKB-SubCell"/>
</dbReference>
<sequence>MATTTVEEKGEFTFGDLMAMHMLHQQQDAARTPKGIQLQAQLEHVQDTMAQLELPVSVHLLQHAMSTFHEDLPHQHVCGGECIYNSRGTSTPASSIYSATQTADATTDASTDASIPIDNFGIVLPGMVYRSSYPKKENYGYIKDHKIKSILTLVPEPIAPGYQAFMDEAGIQHFQVHIRANKGKVSTESCEMSRALRLVMDRANHPILIHCNKGKHRTGCTVACFRRILDAPMDEIVDEYHFYAGAKARLMDEVFFEGFDLNLVMWMARQEGWVAPEQVTPPASRFSFMDCIRAMLPEL</sequence>
<dbReference type="Pfam" id="PF03162">
    <property type="entry name" value="Y_phosphatase2"/>
    <property type="match status" value="1"/>
</dbReference>
<dbReference type="FunFam" id="3.90.190.10:FF:000035">
    <property type="entry name" value="Tyrosine phosphatase, putative"/>
    <property type="match status" value="1"/>
</dbReference>
<dbReference type="InterPro" id="IPR016130">
    <property type="entry name" value="Tyr_Pase_AS"/>
</dbReference>
<proteinExistence type="predicted"/>
<evidence type="ECO:0000256" key="3">
    <source>
        <dbReference type="ARBA" id="ARBA00022801"/>
    </source>
</evidence>
<name>A0A8K0W4Z0_9PLEO</name>
<evidence type="ECO:0000256" key="1">
    <source>
        <dbReference type="ARBA" id="ARBA00004496"/>
    </source>
</evidence>
<gene>
    <name evidence="4" type="ORF">FB567DRAFT_510720</name>
</gene>
<reference evidence="4" key="1">
    <citation type="journal article" date="2021" name="Nat. Commun.">
        <title>Genetic determinants of endophytism in the Arabidopsis root mycobiome.</title>
        <authorList>
            <person name="Mesny F."/>
            <person name="Miyauchi S."/>
            <person name="Thiergart T."/>
            <person name="Pickel B."/>
            <person name="Atanasova L."/>
            <person name="Karlsson M."/>
            <person name="Huettel B."/>
            <person name="Barry K.W."/>
            <person name="Haridas S."/>
            <person name="Chen C."/>
            <person name="Bauer D."/>
            <person name="Andreopoulos W."/>
            <person name="Pangilinan J."/>
            <person name="LaButti K."/>
            <person name="Riley R."/>
            <person name="Lipzen A."/>
            <person name="Clum A."/>
            <person name="Drula E."/>
            <person name="Henrissat B."/>
            <person name="Kohler A."/>
            <person name="Grigoriev I.V."/>
            <person name="Martin F.M."/>
            <person name="Hacquard S."/>
        </authorList>
    </citation>
    <scope>NUCLEOTIDE SEQUENCE</scope>
    <source>
        <strain evidence="4">MPI-SDFR-AT-0120</strain>
    </source>
</reference>
<comment type="subcellular location">
    <subcellularLocation>
        <location evidence="1">Cytoplasm</location>
    </subcellularLocation>
</comment>
<dbReference type="GO" id="GO:0016791">
    <property type="term" value="F:phosphatase activity"/>
    <property type="evidence" value="ECO:0007669"/>
    <property type="project" value="TreeGrafter"/>
</dbReference>
<keyword evidence="3" id="KW-0378">Hydrolase</keyword>
<organism evidence="4 5">
    <name type="scientific">Paraphoma chrysanthemicola</name>
    <dbReference type="NCBI Taxonomy" id="798071"/>
    <lineage>
        <taxon>Eukaryota</taxon>
        <taxon>Fungi</taxon>
        <taxon>Dikarya</taxon>
        <taxon>Ascomycota</taxon>
        <taxon>Pezizomycotina</taxon>
        <taxon>Dothideomycetes</taxon>
        <taxon>Pleosporomycetidae</taxon>
        <taxon>Pleosporales</taxon>
        <taxon>Pleosporineae</taxon>
        <taxon>Phaeosphaeriaceae</taxon>
        <taxon>Paraphoma</taxon>
    </lineage>
</organism>
<keyword evidence="5" id="KW-1185">Reference proteome</keyword>
<dbReference type="SUPFAM" id="SSF52799">
    <property type="entry name" value="(Phosphotyrosine protein) phosphatases II"/>
    <property type="match status" value="1"/>
</dbReference>
<dbReference type="InterPro" id="IPR004861">
    <property type="entry name" value="Siw14-like"/>
</dbReference>
<protein>
    <submittedName>
        <fullName evidence="4">Tyrosine phosphatase family-domain-containing protein</fullName>
    </submittedName>
</protein>
<dbReference type="InterPro" id="IPR029021">
    <property type="entry name" value="Prot-tyrosine_phosphatase-like"/>
</dbReference>
<dbReference type="AlphaFoldDB" id="A0A8K0W4Z0"/>
<dbReference type="PANTHER" id="PTHR31126:SF48">
    <property type="entry name" value="INOSITOL PHOSPHATASE SIW14"/>
    <property type="match status" value="1"/>
</dbReference>
<dbReference type="GO" id="GO:0052840">
    <property type="term" value="F:inositol diphosphate tetrakisphosphate diphosphatase activity"/>
    <property type="evidence" value="ECO:0007669"/>
    <property type="project" value="TreeGrafter"/>
</dbReference>
<evidence type="ECO:0000313" key="4">
    <source>
        <dbReference type="EMBL" id="KAH7094660.1"/>
    </source>
</evidence>
<dbReference type="Gene3D" id="3.90.190.10">
    <property type="entry name" value="Protein tyrosine phosphatase superfamily"/>
    <property type="match status" value="1"/>
</dbReference>
<evidence type="ECO:0000313" key="5">
    <source>
        <dbReference type="Proteomes" id="UP000813461"/>
    </source>
</evidence>
<keyword evidence="2" id="KW-0963">Cytoplasm</keyword>
<accession>A0A8K0W4Z0</accession>
<dbReference type="Proteomes" id="UP000813461">
    <property type="component" value="Unassembled WGS sequence"/>
</dbReference>
<dbReference type="PANTHER" id="PTHR31126">
    <property type="entry name" value="TYROSINE-PROTEIN PHOSPHATASE"/>
    <property type="match status" value="1"/>
</dbReference>
<evidence type="ECO:0000256" key="2">
    <source>
        <dbReference type="ARBA" id="ARBA00022490"/>
    </source>
</evidence>
<dbReference type="OrthoDB" id="6375174at2759"/>
<dbReference type="EMBL" id="JAGMVJ010000001">
    <property type="protein sequence ID" value="KAH7094660.1"/>
    <property type="molecule type" value="Genomic_DNA"/>
</dbReference>
<dbReference type="PROSITE" id="PS00383">
    <property type="entry name" value="TYR_PHOSPHATASE_1"/>
    <property type="match status" value="1"/>
</dbReference>
<comment type="caution">
    <text evidence="4">The sequence shown here is derived from an EMBL/GenBank/DDBJ whole genome shotgun (WGS) entry which is preliminary data.</text>
</comment>